<reference evidence="3 4" key="1">
    <citation type="submission" date="2016-08" db="EMBL/GenBank/DDBJ databases">
        <authorList>
            <person name="Seilhamer J.J."/>
        </authorList>
    </citation>
    <scope>NUCLEOTIDE SEQUENCE [LARGE SCALE GENOMIC DNA]</scope>
    <source>
        <strain evidence="3 4">BRTC-1</strain>
    </source>
</reference>
<evidence type="ECO:0000313" key="4">
    <source>
        <dbReference type="Proteomes" id="UP000093391"/>
    </source>
</evidence>
<dbReference type="STRING" id="1789224.BFG52_13435"/>
<evidence type="ECO:0000256" key="1">
    <source>
        <dbReference type="SAM" id="Phobius"/>
    </source>
</evidence>
<dbReference type="Pfam" id="PF17152">
    <property type="entry name" value="CHASE8"/>
    <property type="match status" value="1"/>
</dbReference>
<name>A0A1B2M236_9GAMM</name>
<dbReference type="InterPro" id="IPR033417">
    <property type="entry name" value="CHASE8"/>
</dbReference>
<dbReference type="RefSeq" id="WP_067557261.1">
    <property type="nucleotide sequence ID" value="NZ_CP016895.1"/>
</dbReference>
<dbReference type="Pfam" id="PF00990">
    <property type="entry name" value="GGDEF"/>
    <property type="match status" value="1"/>
</dbReference>
<dbReference type="AlphaFoldDB" id="A0A1B2M236"/>
<dbReference type="SUPFAM" id="SSF55073">
    <property type="entry name" value="Nucleotide cyclase"/>
    <property type="match status" value="1"/>
</dbReference>
<sequence length="403" mass="46881">MISRIYHTTSLQNIFKRSQLIVFALTFTVCSIVFLVISTYTMETYARQSLMILTDTLSERIQPAMVFNDKLTINQILNDYAEEFPIRSIQVVDTNHQELASISHQENTFISLNYILDRLFFNTPVTLDIQHNQQNFGQIIVYGNSSQLVDFFLKIIISLCLVLLIILAVLFWSVRTVYQYLMTSIRPVVDTAHAISEKKNYQLRFPPSEIKEFQDITIVFNQLLEKIQASNQQLQSENDLLFHQARHDELTQLPNRHYFYQQLFHIFSTVEKENSALMFIDNNNFKIINDHYGHLAGDAVLKEMAIRLRRNLRKDDFVARLGGDEFGVIIKDIKHEDNLRKISEHLLSCCTIPINYEGVEIYFSFSIGIAFFHCASTPEDVITAADSAMYKAKLMEQRWYISP</sequence>
<keyword evidence="1" id="KW-1133">Transmembrane helix</keyword>
<feature type="transmembrane region" description="Helical" evidence="1">
    <location>
        <begin position="20"/>
        <end position="41"/>
    </location>
</feature>
<dbReference type="OrthoDB" id="9812260at2"/>
<keyword evidence="1" id="KW-0812">Transmembrane</keyword>
<evidence type="ECO:0000259" key="2">
    <source>
        <dbReference type="PROSITE" id="PS50887"/>
    </source>
</evidence>
<keyword evidence="4" id="KW-1185">Reference proteome</keyword>
<organism evidence="3 4">
    <name type="scientific">Acinetobacter larvae</name>
    <dbReference type="NCBI Taxonomy" id="1789224"/>
    <lineage>
        <taxon>Bacteria</taxon>
        <taxon>Pseudomonadati</taxon>
        <taxon>Pseudomonadota</taxon>
        <taxon>Gammaproteobacteria</taxon>
        <taxon>Moraxellales</taxon>
        <taxon>Moraxellaceae</taxon>
        <taxon>Acinetobacter</taxon>
    </lineage>
</organism>
<accession>A0A1B2M236</accession>
<dbReference type="InterPro" id="IPR029787">
    <property type="entry name" value="Nucleotide_cyclase"/>
</dbReference>
<dbReference type="PROSITE" id="PS50887">
    <property type="entry name" value="GGDEF"/>
    <property type="match status" value="1"/>
</dbReference>
<dbReference type="CDD" id="cd01949">
    <property type="entry name" value="GGDEF"/>
    <property type="match status" value="1"/>
</dbReference>
<proteinExistence type="predicted"/>
<gene>
    <name evidence="3" type="ORF">BFG52_13435</name>
</gene>
<dbReference type="InterPro" id="IPR000160">
    <property type="entry name" value="GGDEF_dom"/>
</dbReference>
<keyword evidence="1" id="KW-0472">Membrane</keyword>
<dbReference type="InterPro" id="IPR052163">
    <property type="entry name" value="DGC-Regulatory_Protein"/>
</dbReference>
<dbReference type="PANTHER" id="PTHR46663:SF2">
    <property type="entry name" value="GGDEF DOMAIN-CONTAINING PROTEIN"/>
    <property type="match status" value="1"/>
</dbReference>
<dbReference type="PANTHER" id="PTHR46663">
    <property type="entry name" value="DIGUANYLATE CYCLASE DGCT-RELATED"/>
    <property type="match status" value="1"/>
</dbReference>
<dbReference type="NCBIfam" id="TIGR00254">
    <property type="entry name" value="GGDEF"/>
    <property type="match status" value="1"/>
</dbReference>
<feature type="transmembrane region" description="Helical" evidence="1">
    <location>
        <begin position="151"/>
        <end position="172"/>
    </location>
</feature>
<evidence type="ECO:0000313" key="3">
    <source>
        <dbReference type="EMBL" id="AOA59260.1"/>
    </source>
</evidence>
<dbReference type="Gene3D" id="6.10.340.10">
    <property type="match status" value="1"/>
</dbReference>
<feature type="domain" description="GGDEF" evidence="2">
    <location>
        <begin position="273"/>
        <end position="403"/>
    </location>
</feature>
<protein>
    <recommendedName>
        <fullName evidence="2">GGDEF domain-containing protein</fullName>
    </recommendedName>
</protein>
<dbReference type="SMART" id="SM00267">
    <property type="entry name" value="GGDEF"/>
    <property type="match status" value="1"/>
</dbReference>
<dbReference type="Proteomes" id="UP000093391">
    <property type="component" value="Chromosome"/>
</dbReference>
<dbReference type="InterPro" id="IPR043128">
    <property type="entry name" value="Rev_trsase/Diguanyl_cyclase"/>
</dbReference>
<dbReference type="KEGG" id="ala:BFG52_13435"/>
<dbReference type="EMBL" id="CP016895">
    <property type="protein sequence ID" value="AOA59260.1"/>
    <property type="molecule type" value="Genomic_DNA"/>
</dbReference>
<dbReference type="Gene3D" id="3.30.70.270">
    <property type="match status" value="1"/>
</dbReference>